<name>A0ABQ3TZI3_STRHY</name>
<proteinExistence type="inferred from homology"/>
<accession>A0ABQ3TZI3</accession>
<dbReference type="SUPFAM" id="SSF49373">
    <property type="entry name" value="Invasin/intimin cell-adhesion fragments"/>
    <property type="match status" value="1"/>
</dbReference>
<comment type="similarity">
    <text evidence="1">Belongs to the intimin/invasin family.</text>
</comment>
<evidence type="ECO:0000256" key="1">
    <source>
        <dbReference type="ARBA" id="ARBA00010116"/>
    </source>
</evidence>
<reference evidence="3" key="1">
    <citation type="submission" date="2024-05" db="EMBL/GenBank/DDBJ databases">
        <title>Whole genome shotgun sequence of Streptomyces hygroscopicus NBRC 113678.</title>
        <authorList>
            <person name="Komaki H."/>
            <person name="Tamura T."/>
        </authorList>
    </citation>
    <scope>NUCLEOTIDE SEQUENCE</scope>
    <source>
        <strain evidence="3">N11-34</strain>
    </source>
</reference>
<dbReference type="PROSITE" id="PS51127">
    <property type="entry name" value="BIG1"/>
    <property type="match status" value="1"/>
</dbReference>
<gene>
    <name evidence="3" type="ORF">TPA0910_28190</name>
</gene>
<organism evidence="3 4">
    <name type="scientific">Streptomyces hygroscopicus</name>
    <dbReference type="NCBI Taxonomy" id="1912"/>
    <lineage>
        <taxon>Bacteria</taxon>
        <taxon>Bacillati</taxon>
        <taxon>Actinomycetota</taxon>
        <taxon>Actinomycetes</taxon>
        <taxon>Kitasatosporales</taxon>
        <taxon>Streptomycetaceae</taxon>
        <taxon>Streptomyces</taxon>
        <taxon>Streptomyces violaceusniger group</taxon>
    </lineage>
</organism>
<dbReference type="InterPro" id="IPR008964">
    <property type="entry name" value="Invasin/intimin_cell_adhesion"/>
</dbReference>
<evidence type="ECO:0000313" key="4">
    <source>
        <dbReference type="Proteomes" id="UP001054854"/>
    </source>
</evidence>
<dbReference type="InterPro" id="IPR013783">
    <property type="entry name" value="Ig-like_fold"/>
</dbReference>
<comment type="caution">
    <text evidence="3">The sequence shown here is derived from an EMBL/GenBank/DDBJ whole genome shotgun (WGS) entry which is preliminary data.</text>
</comment>
<evidence type="ECO:0000313" key="3">
    <source>
        <dbReference type="EMBL" id="GHJ28386.1"/>
    </source>
</evidence>
<dbReference type="InterPro" id="IPR032109">
    <property type="entry name" value="Big_3_5"/>
</dbReference>
<dbReference type="Proteomes" id="UP001054854">
    <property type="component" value="Unassembled WGS sequence"/>
</dbReference>
<dbReference type="Gene3D" id="2.60.40.10">
    <property type="entry name" value="Immunoglobulins"/>
    <property type="match status" value="11"/>
</dbReference>
<sequence length="1090" mass="102794">MSTTTVTSTPNPSVFGQSVTYTATVTGITAGSAPFGDVTFVLAGGPTLGPVTLTATGPDSGTASVTDSSLAVGSHLVTATFVNSTQPLDNSSGTTIQQVNLAATTTTVSSVPPAPVCGQTVTLTAHVAAVPPGSGTPTGTVTFIISADGPTVTGTLDGSGNASVTVPGLAVGAHQVAAFYNGDTDFAASNSPLVPLTVNPASSTTTLTVSPASPVCGTAVTLCAQVAVVAPGTCTPTGTVTFSVAGGPTLTGTLDGTGQACVTTSAIPVGTHAVTATYGGNGDVAGSSGTGSVTVGQGVSTTSVTVTPAAPVCGEAITICAQVSVAPPSTCTPTGTVTFAITGGPTLTGTLDGTGQACVTTSALTTGSYTVTATYGGNADVAGSSGSAPITVGQGTSATSVSVSPSPSVCGEPVTICADVTVAPPSTCTPTGNVTFTVSGGPTLTGTLNGAGQACVTTSAIPVGTHTVTVVYAGDTNITSSTASTPITVNQAASTTALTVSPNPAVCGQPVTLCAQVTTVAPGTCTPTGTVTFAIAGGPTLTGTLDGSGKACVTTGALSVGTHAVTATYAGNAGVAGSSGSGSVTVGQAASTTTLSFLPSNPVCGQPVTMCAQVTPVAPGTCVPTGSVTFTVAGGPTLTGTLDGTGQACVTTSAIPVGTHAVTATYAGDAGVAGSSGSGSVTVGQAASMTTVTVSPVSPVCGQSVTVCAQVTPVAPGTCTPTGTVTFVIAGGPTLTGTLDGSGKACVTTGALSVGTHAVTAMYAGNAGVAGSSGSGSVTVGQAASMTTVTVSPVSPVCGQSVTVCAQVTPVAPGTCTPTGTVTFVIAGGPTLTGTLDGSGKACVTTGALSVGTHAVTATYAGNAGVAGSSGSGSVTVGQASTATTLTSSPNPSAPGQTVTFTATVSALPPATGTPTGTVTFLISGGPTLTGTLNGSGQATVSTSALTAGPHTVIATYGGDGCFAGSTSPAIIQTVVVAGTTTTVTADPATIRLRFNGTLVIPTMSATLRDASNNPLPGRTITFVANSALGPITLGSAVTNASGTATLSNITVDPTVLTASTYTASFAGAPGLSPSSGSASLTFQPTPILP</sequence>
<dbReference type="Pfam" id="PF16640">
    <property type="entry name" value="Big_3_5"/>
    <property type="match status" value="10"/>
</dbReference>
<keyword evidence="4" id="KW-1185">Reference proteome</keyword>
<dbReference type="InterPro" id="IPR003344">
    <property type="entry name" value="Big_1_dom"/>
</dbReference>
<protein>
    <recommendedName>
        <fullName evidence="2">Big-1 domain-containing protein</fullName>
    </recommendedName>
</protein>
<evidence type="ECO:0000259" key="2">
    <source>
        <dbReference type="PROSITE" id="PS51127"/>
    </source>
</evidence>
<dbReference type="RefSeq" id="WP_236257023.1">
    <property type="nucleotide sequence ID" value="NZ_BNEK01000003.1"/>
</dbReference>
<dbReference type="EMBL" id="BNEK01000003">
    <property type="protein sequence ID" value="GHJ28386.1"/>
    <property type="molecule type" value="Genomic_DNA"/>
</dbReference>
<feature type="domain" description="Big-1" evidence="2">
    <location>
        <begin position="981"/>
        <end position="1084"/>
    </location>
</feature>